<dbReference type="CDD" id="cd01133">
    <property type="entry name" value="F1-ATPase_beta_CD"/>
    <property type="match status" value="1"/>
</dbReference>
<name>A0A4U9RT14_HATHI</name>
<evidence type="ECO:0000256" key="1">
    <source>
        <dbReference type="ARBA" id="ARBA00004170"/>
    </source>
</evidence>
<comment type="subcellular location">
    <subcellularLocation>
        <location evidence="12">Cell membrane</location>
        <topology evidence="12">Peripheral membrane protein</topology>
    </subcellularLocation>
    <subcellularLocation>
        <location evidence="1">Membrane</location>
        <topology evidence="1">Peripheral membrane protein</topology>
    </subcellularLocation>
</comment>
<comment type="function">
    <text evidence="12">Produces ATP from ADP in the presence of a proton gradient across the membrane. The catalytic sites are hosted primarily by the beta subunits.</text>
</comment>
<dbReference type="InterPro" id="IPR024034">
    <property type="entry name" value="ATPase_F1/V1_b/a_C"/>
</dbReference>
<evidence type="ECO:0000256" key="6">
    <source>
        <dbReference type="ARBA" id="ARBA00022840"/>
    </source>
</evidence>
<feature type="binding site" evidence="12">
    <location>
        <begin position="152"/>
        <end position="159"/>
    </location>
    <ligand>
        <name>ATP</name>
        <dbReference type="ChEBI" id="CHEBI:30616"/>
    </ligand>
</feature>
<dbReference type="NCBIfam" id="TIGR01039">
    <property type="entry name" value="atpD"/>
    <property type="match status" value="1"/>
</dbReference>
<keyword evidence="4 12" id="KW-1003">Cell membrane</keyword>
<keyword evidence="6 12" id="KW-0067">ATP-binding</keyword>
<evidence type="ECO:0000256" key="7">
    <source>
        <dbReference type="ARBA" id="ARBA00022967"/>
    </source>
</evidence>
<dbReference type="KEGG" id="hhw:NCTC503_02258"/>
<comment type="catalytic activity">
    <reaction evidence="12">
        <text>ATP + H2O + 4 H(+)(in) = ADP + phosphate + 5 H(+)(out)</text>
        <dbReference type="Rhea" id="RHEA:57720"/>
        <dbReference type="ChEBI" id="CHEBI:15377"/>
        <dbReference type="ChEBI" id="CHEBI:15378"/>
        <dbReference type="ChEBI" id="CHEBI:30616"/>
        <dbReference type="ChEBI" id="CHEBI:43474"/>
        <dbReference type="ChEBI" id="CHEBI:456216"/>
        <dbReference type="EC" id="7.1.2.2"/>
    </reaction>
</comment>
<accession>A0A4U9RT14</accession>
<dbReference type="HAMAP" id="MF_01347">
    <property type="entry name" value="ATP_synth_beta_bact"/>
    <property type="match status" value="1"/>
</dbReference>
<dbReference type="InterPro" id="IPR005722">
    <property type="entry name" value="ATP_synth_F1_bsu"/>
</dbReference>
<keyword evidence="14" id="KW-0378">Hydrolase</keyword>
<dbReference type="GO" id="GO:0005524">
    <property type="term" value="F:ATP binding"/>
    <property type="evidence" value="ECO:0007669"/>
    <property type="project" value="UniProtKB-UniRule"/>
</dbReference>
<keyword evidence="5 12" id="KW-0547">Nucleotide-binding</keyword>
<organism evidence="14 15">
    <name type="scientific">Hathewaya histolytica</name>
    <name type="common">Clostridium histolyticum</name>
    <dbReference type="NCBI Taxonomy" id="1498"/>
    <lineage>
        <taxon>Bacteria</taxon>
        <taxon>Bacillati</taxon>
        <taxon>Bacillota</taxon>
        <taxon>Clostridia</taxon>
        <taxon>Eubacteriales</taxon>
        <taxon>Clostridiaceae</taxon>
        <taxon>Hathewaya</taxon>
    </lineage>
</organism>
<dbReference type="RefSeq" id="WP_138210802.1">
    <property type="nucleotide sequence ID" value="NZ_CBCRUQ010000002.1"/>
</dbReference>
<evidence type="ECO:0000256" key="3">
    <source>
        <dbReference type="ARBA" id="ARBA00022448"/>
    </source>
</evidence>
<dbReference type="PROSITE" id="PS00152">
    <property type="entry name" value="ATPASE_ALPHA_BETA"/>
    <property type="match status" value="1"/>
</dbReference>
<dbReference type="InterPro" id="IPR004100">
    <property type="entry name" value="ATPase_F1/V1/A1_a/bsu_N"/>
</dbReference>
<dbReference type="SUPFAM" id="SSF52540">
    <property type="entry name" value="P-loop containing nucleoside triphosphate hydrolases"/>
    <property type="match status" value="1"/>
</dbReference>
<keyword evidence="7 12" id="KW-1278">Translocase</keyword>
<gene>
    <name evidence="12 14" type="primary">atpD</name>
    <name evidence="14" type="ORF">NCTC503_02258</name>
</gene>
<dbReference type="InterPro" id="IPR050053">
    <property type="entry name" value="ATPase_alpha/beta_chains"/>
</dbReference>
<dbReference type="InterPro" id="IPR027417">
    <property type="entry name" value="P-loop_NTPase"/>
</dbReference>
<dbReference type="Gene3D" id="1.10.1140.10">
    <property type="entry name" value="Bovine Mitochondrial F1-atpase, Atp Synthase Beta Chain, Chain D, domain 3"/>
    <property type="match status" value="1"/>
</dbReference>
<keyword evidence="11 12" id="KW-0066">ATP synthesis</keyword>
<dbReference type="SUPFAM" id="SSF50615">
    <property type="entry name" value="N-terminal domain of alpha and beta subunits of F1 ATP synthase"/>
    <property type="match status" value="1"/>
</dbReference>
<dbReference type="SMART" id="SM00382">
    <property type="entry name" value="AAA"/>
    <property type="match status" value="1"/>
</dbReference>
<dbReference type="InterPro" id="IPR055190">
    <property type="entry name" value="ATP-synt_VA_C"/>
</dbReference>
<dbReference type="Pfam" id="PF22919">
    <property type="entry name" value="ATP-synt_VA_C"/>
    <property type="match status" value="1"/>
</dbReference>
<reference evidence="14 15" key="1">
    <citation type="submission" date="2019-05" db="EMBL/GenBank/DDBJ databases">
        <authorList>
            <consortium name="Pathogen Informatics"/>
        </authorList>
    </citation>
    <scope>NUCLEOTIDE SEQUENCE [LARGE SCALE GENOMIC DNA]</scope>
    <source>
        <strain evidence="14 15">NCTC503</strain>
    </source>
</reference>
<dbReference type="PANTHER" id="PTHR15184">
    <property type="entry name" value="ATP SYNTHASE"/>
    <property type="match status" value="1"/>
</dbReference>
<dbReference type="EMBL" id="LR590481">
    <property type="protein sequence ID" value="VTQ94113.1"/>
    <property type="molecule type" value="Genomic_DNA"/>
</dbReference>
<keyword evidence="15" id="KW-1185">Reference proteome</keyword>
<dbReference type="FunFam" id="1.10.1140.10:FF:000001">
    <property type="entry name" value="ATP synthase subunit beta"/>
    <property type="match status" value="1"/>
</dbReference>
<dbReference type="GO" id="GO:0005886">
    <property type="term" value="C:plasma membrane"/>
    <property type="evidence" value="ECO:0007669"/>
    <property type="project" value="UniProtKB-SubCell"/>
</dbReference>
<feature type="domain" description="AAA+ ATPase" evidence="13">
    <location>
        <begin position="144"/>
        <end position="324"/>
    </location>
</feature>
<dbReference type="SUPFAM" id="SSF47917">
    <property type="entry name" value="C-terminal domain of alpha and beta subunits of F1 ATP synthase"/>
    <property type="match status" value="1"/>
</dbReference>
<evidence type="ECO:0000256" key="9">
    <source>
        <dbReference type="ARBA" id="ARBA00023136"/>
    </source>
</evidence>
<evidence type="ECO:0000256" key="5">
    <source>
        <dbReference type="ARBA" id="ARBA00022741"/>
    </source>
</evidence>
<dbReference type="FunFam" id="3.40.50.300:FF:000004">
    <property type="entry name" value="ATP synthase subunit beta"/>
    <property type="match status" value="1"/>
</dbReference>
<dbReference type="GO" id="GO:0046933">
    <property type="term" value="F:proton-transporting ATP synthase activity, rotational mechanism"/>
    <property type="evidence" value="ECO:0007669"/>
    <property type="project" value="UniProtKB-UniRule"/>
</dbReference>
<sequence>MPGQIGKVVQIIGPVIDIKFDSDALPNIYNAIEIDMGDRKIVAEVEQHIGDDIVRTIAVENTEGLRRGMNAFDTGKSITVPVGNPVLGRLFNVLGKPMDEGEPVKTDVSYPIHRSAPSFEEQSVKPEIFETGIKVIDLLAPYPKGGKIGLFGGAGVGKTVLIQELINNIAKQYGGLSVFTGVGERTREGNDLYNEMKDSGVIEKTALVFGQMNEPPGARMRVALTGLTMAEYFRDQGQDVLLFIDNIFRFTQAGSEVSALLGRIPSAVGYQPTLATEMGALQERITSTKNGSITSVQAVYVPADDLTDPAPATTFTHLDATTVLSRDIVELGIYPAVDPLDSTSRILDPRVVGEEHYNVAVKVKHILERYKELQDIIAILGVDELAEEDKLTVSRARKIQRFLSQPFTVAEQFTGMQGKFVAIEDTVKGFKDILEGKLDDIPESAFLFVGTIEEVLEKAKSME</sequence>
<proteinExistence type="inferred from homology"/>
<dbReference type="EC" id="7.1.2.2" evidence="12"/>
<dbReference type="InterPro" id="IPR000194">
    <property type="entry name" value="ATPase_F1/V1/A1_a/bsu_nucl-bd"/>
</dbReference>
<evidence type="ECO:0000256" key="10">
    <source>
        <dbReference type="ARBA" id="ARBA00023196"/>
    </source>
</evidence>
<dbReference type="OrthoDB" id="9801639at2"/>
<evidence type="ECO:0000256" key="12">
    <source>
        <dbReference type="HAMAP-Rule" id="MF_01347"/>
    </source>
</evidence>
<evidence type="ECO:0000256" key="2">
    <source>
        <dbReference type="ARBA" id="ARBA00008936"/>
    </source>
</evidence>
<dbReference type="AlphaFoldDB" id="A0A4U9RT14"/>
<comment type="similarity">
    <text evidence="2 12">Belongs to the ATPase alpha/beta chains family.</text>
</comment>
<protein>
    <recommendedName>
        <fullName evidence="12">ATP synthase subunit beta</fullName>
        <ecNumber evidence="12">7.1.2.2</ecNumber>
    </recommendedName>
    <alternativeName>
        <fullName evidence="12">ATP synthase F1 sector subunit beta</fullName>
    </alternativeName>
    <alternativeName>
        <fullName evidence="12">F-ATPase subunit beta</fullName>
    </alternativeName>
</protein>
<dbReference type="InterPro" id="IPR020003">
    <property type="entry name" value="ATPase_a/bsu_AS"/>
</dbReference>
<dbReference type="Proteomes" id="UP000308489">
    <property type="component" value="Chromosome 1"/>
</dbReference>
<dbReference type="GO" id="GO:0045259">
    <property type="term" value="C:proton-transporting ATP synthase complex"/>
    <property type="evidence" value="ECO:0007669"/>
    <property type="project" value="UniProtKB-KW"/>
</dbReference>
<dbReference type="Pfam" id="PF02874">
    <property type="entry name" value="ATP-synt_ab_N"/>
    <property type="match status" value="1"/>
</dbReference>
<keyword evidence="9 12" id="KW-0472">Membrane</keyword>
<keyword evidence="12" id="KW-0375">Hydrogen ion transport</keyword>
<evidence type="ECO:0000256" key="11">
    <source>
        <dbReference type="ARBA" id="ARBA00023310"/>
    </source>
</evidence>
<dbReference type="CDD" id="cd18115">
    <property type="entry name" value="ATP-synt_F1_beta_N"/>
    <property type="match status" value="1"/>
</dbReference>
<dbReference type="CDD" id="cd18110">
    <property type="entry name" value="ATP-synt_F1_beta_C"/>
    <property type="match status" value="1"/>
</dbReference>
<dbReference type="Gene3D" id="3.40.50.300">
    <property type="entry name" value="P-loop containing nucleotide triphosphate hydrolases"/>
    <property type="match status" value="1"/>
</dbReference>
<dbReference type="InterPro" id="IPR036121">
    <property type="entry name" value="ATPase_F1/V1/A1_a/bsu_N_sf"/>
</dbReference>
<dbReference type="Gene3D" id="2.40.10.170">
    <property type="match status" value="1"/>
</dbReference>
<evidence type="ECO:0000313" key="15">
    <source>
        <dbReference type="Proteomes" id="UP000308489"/>
    </source>
</evidence>
<dbReference type="GO" id="GO:0016787">
    <property type="term" value="F:hydrolase activity"/>
    <property type="evidence" value="ECO:0007669"/>
    <property type="project" value="UniProtKB-KW"/>
</dbReference>
<evidence type="ECO:0000256" key="4">
    <source>
        <dbReference type="ARBA" id="ARBA00022475"/>
    </source>
</evidence>
<evidence type="ECO:0000259" key="13">
    <source>
        <dbReference type="SMART" id="SM00382"/>
    </source>
</evidence>
<keyword evidence="8 12" id="KW-0406">Ion transport</keyword>
<dbReference type="PANTHER" id="PTHR15184:SF71">
    <property type="entry name" value="ATP SYNTHASE SUBUNIT BETA, MITOCHONDRIAL"/>
    <property type="match status" value="1"/>
</dbReference>
<keyword evidence="10 12" id="KW-0139">CF(1)</keyword>
<evidence type="ECO:0000256" key="8">
    <source>
        <dbReference type="ARBA" id="ARBA00023065"/>
    </source>
</evidence>
<evidence type="ECO:0000313" key="14">
    <source>
        <dbReference type="EMBL" id="VTQ94113.1"/>
    </source>
</evidence>
<keyword evidence="3 12" id="KW-0813">Transport</keyword>
<dbReference type="InterPro" id="IPR003593">
    <property type="entry name" value="AAA+_ATPase"/>
</dbReference>
<dbReference type="Pfam" id="PF00006">
    <property type="entry name" value="ATP-synt_ab"/>
    <property type="match status" value="1"/>
</dbReference>